<gene>
    <name evidence="2" type="ORF">L2K70_08445</name>
</gene>
<feature type="region of interest" description="Disordered" evidence="1">
    <location>
        <begin position="1"/>
        <end position="40"/>
    </location>
</feature>
<evidence type="ECO:0000313" key="3">
    <source>
        <dbReference type="Proteomes" id="UP001201161"/>
    </source>
</evidence>
<dbReference type="EMBL" id="JAKJHZ010000005">
    <property type="protein sequence ID" value="MCF6377631.1"/>
    <property type="molecule type" value="Genomic_DNA"/>
</dbReference>
<name>A0ABS9HBZ0_9ACTN</name>
<comment type="caution">
    <text evidence="2">The sequence shown here is derived from an EMBL/GenBank/DDBJ whole genome shotgun (WGS) entry which is preliminary data.</text>
</comment>
<evidence type="ECO:0000313" key="2">
    <source>
        <dbReference type="EMBL" id="MCF6377631.1"/>
    </source>
</evidence>
<dbReference type="Proteomes" id="UP001201161">
    <property type="component" value="Unassembled WGS sequence"/>
</dbReference>
<sequence length="235" mass="24667">MSDADPTTEPARDGSPESSYESTDGQPDAQSYGQPPVVEEQRPSRLPLVLASVGAALVLGAALAAPLVDKALRGEEEAKRALDLTLVRTWEITDRAHTMDDVAYPQDPPAGGPHAPVWLACGVYDEPVREENAVHDLEHGTVWITHDPGLSDADVEALAAQLPDNGIMSPREGLPSPVVVTVWGAQLQLDGADDRRLALFLEEYGDGHTAPEFGVSCQGGTPDPGGAIPGEGANA</sequence>
<feature type="compositionally biased region" description="Polar residues" evidence="1">
    <location>
        <begin position="16"/>
        <end position="33"/>
    </location>
</feature>
<proteinExistence type="predicted"/>
<feature type="region of interest" description="Disordered" evidence="1">
    <location>
        <begin position="214"/>
        <end position="235"/>
    </location>
</feature>
<reference evidence="2 3" key="1">
    <citation type="submission" date="2022-01" db="EMBL/GenBank/DDBJ databases">
        <title>Nocardioides sp. nov., an actinomycete isolated from mining soil.</title>
        <authorList>
            <person name="Liu L."/>
        </authorList>
    </citation>
    <scope>NUCLEOTIDE SEQUENCE [LARGE SCALE GENOMIC DNA]</scope>
    <source>
        <strain evidence="2 3">KLBMP 9356</strain>
    </source>
</reference>
<dbReference type="Pfam" id="PF11303">
    <property type="entry name" value="DUF3105"/>
    <property type="match status" value="1"/>
</dbReference>
<accession>A0ABS9HBZ0</accession>
<keyword evidence="3" id="KW-1185">Reference proteome</keyword>
<evidence type="ECO:0000256" key="1">
    <source>
        <dbReference type="SAM" id="MobiDB-lite"/>
    </source>
</evidence>
<protein>
    <submittedName>
        <fullName evidence="2">DUF3105 domain-containing protein</fullName>
    </submittedName>
</protein>
<dbReference type="InterPro" id="IPR021454">
    <property type="entry name" value="DUF3105"/>
</dbReference>
<dbReference type="RefSeq" id="WP_236401244.1">
    <property type="nucleotide sequence ID" value="NZ_JAKJHZ010000005.1"/>
</dbReference>
<organism evidence="2 3">
    <name type="scientific">Nocardioides potassii</name>
    <dbReference type="NCBI Taxonomy" id="2911371"/>
    <lineage>
        <taxon>Bacteria</taxon>
        <taxon>Bacillati</taxon>
        <taxon>Actinomycetota</taxon>
        <taxon>Actinomycetes</taxon>
        <taxon>Propionibacteriales</taxon>
        <taxon>Nocardioidaceae</taxon>
        <taxon>Nocardioides</taxon>
    </lineage>
</organism>